<dbReference type="EMBL" id="VHIF01000001">
    <property type="protein sequence ID" value="TQO35661.1"/>
    <property type="molecule type" value="Genomic_DNA"/>
</dbReference>
<gene>
    <name evidence="2" type="ORF">GQ41_0210</name>
</gene>
<name>A0ABY3A5X0_9FLAO</name>
<dbReference type="RefSeq" id="WP_142188186.1">
    <property type="nucleotide sequence ID" value="NZ_VHIF01000001.1"/>
</dbReference>
<feature type="region of interest" description="Disordered" evidence="1">
    <location>
        <begin position="76"/>
        <end position="99"/>
    </location>
</feature>
<sequence length="99" mass="11219">MQNSTSLGLNRNLVVKREKKWLKNERNIFVGINGNLQGINRSWSTKDKKHFKDVNGSLADCSWSMIVRKHLAEGRLGQDPTHGESKGIDLYGTVQPKKN</sequence>
<dbReference type="Proteomes" id="UP000315363">
    <property type="component" value="Unassembled WGS sequence"/>
</dbReference>
<reference evidence="2 3" key="1">
    <citation type="submission" date="2019-06" db="EMBL/GenBank/DDBJ databases">
        <title>A large-scale integrated study on North Sea by COGITO (Coastal Microbe Genomic &amp; Taxonomic Observatory).</title>
        <authorList>
            <person name="Teeling H."/>
        </authorList>
    </citation>
    <scope>NUCLEOTIDE SEQUENCE [LARGE SCALE GENOMIC DNA]</scope>
    <source>
        <strain evidence="2 3">MAR_2009_79</strain>
    </source>
</reference>
<proteinExistence type="predicted"/>
<evidence type="ECO:0000256" key="1">
    <source>
        <dbReference type="SAM" id="MobiDB-lite"/>
    </source>
</evidence>
<accession>A0ABY3A5X0</accession>
<keyword evidence="3" id="KW-1185">Reference proteome</keyword>
<evidence type="ECO:0000313" key="2">
    <source>
        <dbReference type="EMBL" id="TQO35661.1"/>
    </source>
</evidence>
<evidence type="ECO:0000313" key="3">
    <source>
        <dbReference type="Proteomes" id="UP000315363"/>
    </source>
</evidence>
<protein>
    <submittedName>
        <fullName evidence="2">Uncharacterized protein</fullName>
    </submittedName>
</protein>
<organism evidence="2 3">
    <name type="scientific">Arenibacter algicola</name>
    <dbReference type="NCBI Taxonomy" id="616991"/>
    <lineage>
        <taxon>Bacteria</taxon>
        <taxon>Pseudomonadati</taxon>
        <taxon>Bacteroidota</taxon>
        <taxon>Flavobacteriia</taxon>
        <taxon>Flavobacteriales</taxon>
        <taxon>Flavobacteriaceae</taxon>
        <taxon>Arenibacter</taxon>
    </lineage>
</organism>
<comment type="caution">
    <text evidence="2">The sequence shown here is derived from an EMBL/GenBank/DDBJ whole genome shotgun (WGS) entry which is preliminary data.</text>
</comment>